<keyword evidence="2" id="KW-1185">Reference proteome</keyword>
<sequence length="80" mass="9560">MKNSIFHILEIDIPLNDGSNKRYWYGSVSSDDGVIKMMKINDIKDWESFIQRRSSRILEKNKILSNYEEIFNKNKPNVFF</sequence>
<evidence type="ECO:0000313" key="1">
    <source>
        <dbReference type="EMBL" id="CAI74365.1"/>
    </source>
</evidence>
<proteinExistence type="predicted"/>
<dbReference type="OrthoDB" id="359754at2759"/>
<dbReference type="eggNOG" id="ENOG502TN7C">
    <property type="taxonomic scope" value="Eukaryota"/>
</dbReference>
<dbReference type="VEuPathDB" id="PiroplasmaDB:TA14190"/>
<dbReference type="KEGG" id="tan:TA14190"/>
<dbReference type="InParanoid" id="Q4UEX4"/>
<dbReference type="RefSeq" id="XP_952097.1">
    <property type="nucleotide sequence ID" value="XM_947004.1"/>
</dbReference>
<dbReference type="GeneID" id="3862090"/>
<dbReference type="Proteomes" id="UP000001950">
    <property type="component" value="Chromosome 2"/>
</dbReference>
<accession>Q4UEX4</accession>
<dbReference type="AlphaFoldDB" id="Q4UEX4"/>
<gene>
    <name evidence="1" type="ORF">TA14190</name>
</gene>
<organism evidence="1 2">
    <name type="scientific">Theileria annulata</name>
    <dbReference type="NCBI Taxonomy" id="5874"/>
    <lineage>
        <taxon>Eukaryota</taxon>
        <taxon>Sar</taxon>
        <taxon>Alveolata</taxon>
        <taxon>Apicomplexa</taxon>
        <taxon>Aconoidasida</taxon>
        <taxon>Piroplasmida</taxon>
        <taxon>Theileriidae</taxon>
        <taxon>Theileria</taxon>
    </lineage>
</organism>
<reference evidence="1 2" key="1">
    <citation type="journal article" date="2005" name="Science">
        <title>Genome of the host-cell transforming parasite Theileria annulata compared with T. parva.</title>
        <authorList>
            <person name="Pain A."/>
            <person name="Renauld H."/>
            <person name="Berriman M."/>
            <person name="Murphy L."/>
            <person name="Yeats C.A."/>
            <person name="Weir W."/>
            <person name="Kerhornou A."/>
            <person name="Aslett M."/>
            <person name="Bishop R."/>
            <person name="Bouchier C."/>
            <person name="Cochet M."/>
            <person name="Coulson R.M.R."/>
            <person name="Cronin A."/>
            <person name="de Villiers E.P."/>
            <person name="Fraser A."/>
            <person name="Fosker N."/>
            <person name="Gardner M."/>
            <person name="Goble A."/>
            <person name="Griffiths-Jones S."/>
            <person name="Harris D.E."/>
            <person name="Katzer F."/>
            <person name="Larke N."/>
            <person name="Lord A."/>
            <person name="Maser P."/>
            <person name="McKellar S."/>
            <person name="Mooney P."/>
            <person name="Morton F."/>
            <person name="Nene V."/>
            <person name="O'Neil S."/>
            <person name="Price C."/>
            <person name="Quail M.A."/>
            <person name="Rabbinowitsch E."/>
            <person name="Rawlings N.D."/>
            <person name="Rutter S."/>
            <person name="Saunders D."/>
            <person name="Seeger K."/>
            <person name="Shah T."/>
            <person name="Squares R."/>
            <person name="Squares S."/>
            <person name="Tivey A."/>
            <person name="Walker A.R."/>
            <person name="Woodward J."/>
            <person name="Dobbelaere D.A.E."/>
            <person name="Langsley G."/>
            <person name="Rajandream M.A."/>
            <person name="McKeever D."/>
            <person name="Shiels B."/>
            <person name="Tait A."/>
            <person name="Barrell B.G."/>
            <person name="Hall N."/>
        </authorList>
    </citation>
    <scope>NUCLEOTIDE SEQUENCE [LARGE SCALE GENOMIC DNA]</scope>
    <source>
        <strain evidence="2">Ankara</strain>
    </source>
</reference>
<name>Q4UEX4_THEAN</name>
<dbReference type="OMA" id="KMMRIND"/>
<evidence type="ECO:0000313" key="2">
    <source>
        <dbReference type="Proteomes" id="UP000001950"/>
    </source>
</evidence>
<dbReference type="EMBL" id="CR940348">
    <property type="protein sequence ID" value="CAI74365.1"/>
    <property type="molecule type" value="Genomic_DNA"/>
</dbReference>
<protein>
    <submittedName>
        <fullName evidence="1">Uncharacterized protein</fullName>
    </submittedName>
</protein>